<dbReference type="Proteomes" id="UP000002334">
    <property type="component" value="Chromosome"/>
</dbReference>
<sequence length="32" mass="3526">MIQSISASANSKNTAKTPLFFLCFINLINPKI</sequence>
<dbReference type="KEGG" id="hde:HDEF_0779"/>
<name>C4K4L3_HAMD5</name>
<dbReference type="EMBL" id="CP001277">
    <property type="protein sequence ID" value="ACQ67506.1"/>
    <property type="molecule type" value="Genomic_DNA"/>
</dbReference>
<accession>C4K4L3</accession>
<dbReference type="STRING" id="572265.HDEF_0779"/>
<reference evidence="1 2" key="1">
    <citation type="journal article" date="2009" name="Proc. Natl. Acad. Sci. U.S.A.">
        <title>Hamiltonella defensa, genome evolution of protective bacterial endosymbiont from pathogenic ancestors.</title>
        <authorList>
            <person name="Degnan P.H."/>
            <person name="Yu Y."/>
            <person name="Sisneros N."/>
            <person name="Wing R.A."/>
            <person name="Moran N.A."/>
        </authorList>
    </citation>
    <scope>NUCLEOTIDE SEQUENCE [LARGE SCALE GENOMIC DNA]</scope>
    <source>
        <strain evidence="2">5AT</strain>
    </source>
</reference>
<evidence type="ECO:0000313" key="2">
    <source>
        <dbReference type="Proteomes" id="UP000002334"/>
    </source>
</evidence>
<dbReference type="AlphaFoldDB" id="C4K4L3"/>
<protein>
    <submittedName>
        <fullName evidence="1">Uncharacterized protein</fullName>
    </submittedName>
</protein>
<gene>
    <name evidence="1" type="ordered locus">HDEF_0779</name>
</gene>
<evidence type="ECO:0000313" key="1">
    <source>
        <dbReference type="EMBL" id="ACQ67506.1"/>
    </source>
</evidence>
<dbReference type="HOGENOM" id="CLU_3389750_0_0_6"/>
<keyword evidence="2" id="KW-1185">Reference proteome</keyword>
<proteinExistence type="predicted"/>
<organism evidence="1 2">
    <name type="scientific">Hamiltonella defensa subsp. Acyrthosiphon pisum (strain 5AT)</name>
    <dbReference type="NCBI Taxonomy" id="572265"/>
    <lineage>
        <taxon>Bacteria</taxon>
        <taxon>Pseudomonadati</taxon>
        <taxon>Pseudomonadota</taxon>
        <taxon>Gammaproteobacteria</taxon>
        <taxon>Enterobacterales</taxon>
        <taxon>Enterobacteriaceae</taxon>
        <taxon>aphid secondary symbionts</taxon>
        <taxon>Candidatus Williamhamiltonella</taxon>
    </lineage>
</organism>